<feature type="region of interest" description="Disordered" evidence="1">
    <location>
        <begin position="1"/>
        <end position="40"/>
    </location>
</feature>
<sequence>MSNPRDHSRHPARVPTSDATDSASVPWSGRELSPSGFETDTGATDPALLAALTADDDTLMAAVVTGRFLVPIVAEPVEIDDSGPLAADTHVDMALVTLTAPDGRRALPAFTGMHALTAWDPQARPSPVTAARMAQAAIAEQCDVIVLDVAGAGRVLRPSMVWALAQQQAWAPPASDPFVDASVRRAVAVEADVAAYELSDGPGGELVVELTLRPGLTHDQVQALATRLGERLATDGEFRARIDGLAFRLR</sequence>
<comment type="caution">
    <text evidence="3">The sequence shown here is derived from an EMBL/GenBank/DDBJ whole genome shotgun (WGS) entry which is preliminary data.</text>
</comment>
<feature type="domain" description="SseB protein N-terminal" evidence="2">
    <location>
        <begin position="48"/>
        <end position="163"/>
    </location>
</feature>
<reference evidence="3 4" key="1">
    <citation type="journal article" date="2013" name="ISME J.">
        <title>A metabolic model for members of the genus Tetrasphaera involved in enhanced biological phosphorus removal.</title>
        <authorList>
            <person name="Kristiansen R."/>
            <person name="Nguyen H.T.T."/>
            <person name="Saunders A.M."/>
            <person name="Nielsen J.L."/>
            <person name="Wimmer R."/>
            <person name="Le V.Q."/>
            <person name="McIlroy S.J."/>
            <person name="Petrovski S."/>
            <person name="Seviour R.J."/>
            <person name="Calteau A."/>
            <person name="Nielsen K.L."/>
            <person name="Nielsen P.H."/>
        </authorList>
    </citation>
    <scope>NUCLEOTIDE SEQUENCE [LARGE SCALE GENOMIC DNA]</scope>
    <source>
        <strain evidence="3 4">Lp2</strain>
    </source>
</reference>
<evidence type="ECO:0000313" key="4">
    <source>
        <dbReference type="Proteomes" id="UP000013167"/>
    </source>
</evidence>
<dbReference type="AlphaFoldDB" id="N0DYY7"/>
<dbReference type="OrthoDB" id="5188303at2"/>
<dbReference type="Proteomes" id="UP000013167">
    <property type="component" value="Unassembled WGS sequence"/>
</dbReference>
<keyword evidence="4" id="KW-1185">Reference proteome</keyword>
<dbReference type="eggNOG" id="COG0106">
    <property type="taxonomic scope" value="Bacteria"/>
</dbReference>
<evidence type="ECO:0000256" key="1">
    <source>
        <dbReference type="SAM" id="MobiDB-lite"/>
    </source>
</evidence>
<name>N0DYY7_9MICO</name>
<protein>
    <recommendedName>
        <fullName evidence="2">SseB protein N-terminal domain-containing protein</fullName>
    </recommendedName>
</protein>
<dbReference type="Pfam" id="PF07179">
    <property type="entry name" value="SseB"/>
    <property type="match status" value="1"/>
</dbReference>
<dbReference type="InterPro" id="IPR009839">
    <property type="entry name" value="SseB_N"/>
</dbReference>
<evidence type="ECO:0000259" key="2">
    <source>
        <dbReference type="Pfam" id="PF07179"/>
    </source>
</evidence>
<evidence type="ECO:0000313" key="3">
    <source>
        <dbReference type="EMBL" id="CCH68555.1"/>
    </source>
</evidence>
<organism evidence="3 4">
    <name type="scientific">Phycicoccus elongatus Lp2</name>
    <dbReference type="NCBI Taxonomy" id="1193181"/>
    <lineage>
        <taxon>Bacteria</taxon>
        <taxon>Bacillati</taxon>
        <taxon>Actinomycetota</taxon>
        <taxon>Actinomycetes</taxon>
        <taxon>Micrococcales</taxon>
        <taxon>Intrasporangiaceae</taxon>
        <taxon>Phycicoccus</taxon>
    </lineage>
</organism>
<dbReference type="HOGENOM" id="CLU_082391_0_0_11"/>
<gene>
    <name evidence="3" type="ORF">BN10_1060027</name>
</gene>
<proteinExistence type="predicted"/>
<accession>N0DYY7</accession>
<dbReference type="STRING" id="1193181.BN10_1060027"/>
<dbReference type="EMBL" id="CAIZ01000009">
    <property type="protein sequence ID" value="CCH68555.1"/>
    <property type="molecule type" value="Genomic_DNA"/>
</dbReference>